<proteinExistence type="predicted"/>
<sequence>MSTPDPIPAEAVQAATQAIIDHYGSPETSSYQIATIALEAAAPVLAAQARRATSEQIAREIEAGAPFHWSRSQARAWAARIAREMGEARG</sequence>
<evidence type="ECO:0000313" key="1">
    <source>
        <dbReference type="EMBL" id="TDD54565.1"/>
    </source>
</evidence>
<dbReference type="EMBL" id="SMKQ01000008">
    <property type="protein sequence ID" value="TDD54565.1"/>
    <property type="molecule type" value="Genomic_DNA"/>
</dbReference>
<comment type="caution">
    <text evidence="1">The sequence shown here is derived from an EMBL/GenBank/DDBJ whole genome shotgun (WGS) entry which is preliminary data.</text>
</comment>
<dbReference type="Proteomes" id="UP000295302">
    <property type="component" value="Unassembled WGS sequence"/>
</dbReference>
<name>A0A4R4Z8Q7_9ACTN</name>
<reference evidence="1 2" key="1">
    <citation type="submission" date="2019-03" db="EMBL/GenBank/DDBJ databases">
        <title>Draft genome sequences of novel Actinobacteria.</title>
        <authorList>
            <person name="Sahin N."/>
            <person name="Ay H."/>
            <person name="Saygin H."/>
        </authorList>
    </citation>
    <scope>NUCLEOTIDE SEQUENCE [LARGE SCALE GENOMIC DNA]</scope>
    <source>
        <strain evidence="1 2">CH32</strain>
    </source>
</reference>
<protein>
    <submittedName>
        <fullName evidence="1">Uncharacterized protein</fullName>
    </submittedName>
</protein>
<dbReference type="RefSeq" id="WP_132609163.1">
    <property type="nucleotide sequence ID" value="NZ_SMKQ01000008.1"/>
</dbReference>
<accession>A0A4R4Z8Q7</accession>
<gene>
    <name evidence="1" type="ORF">E1286_05075</name>
</gene>
<evidence type="ECO:0000313" key="2">
    <source>
        <dbReference type="Proteomes" id="UP000295302"/>
    </source>
</evidence>
<dbReference type="AlphaFoldDB" id="A0A4R4Z8Q7"/>
<organism evidence="1 2">
    <name type="scientific">Nonomuraea terrae</name>
    <dbReference type="NCBI Taxonomy" id="2530383"/>
    <lineage>
        <taxon>Bacteria</taxon>
        <taxon>Bacillati</taxon>
        <taxon>Actinomycetota</taxon>
        <taxon>Actinomycetes</taxon>
        <taxon>Streptosporangiales</taxon>
        <taxon>Streptosporangiaceae</taxon>
        <taxon>Nonomuraea</taxon>
    </lineage>
</organism>
<keyword evidence="2" id="KW-1185">Reference proteome</keyword>